<dbReference type="Proteomes" id="UP001056708">
    <property type="component" value="Chromosome"/>
</dbReference>
<organism evidence="9 10">
    <name type="scientific">Phormidium yuhuli AB48</name>
    <dbReference type="NCBI Taxonomy" id="2940671"/>
    <lineage>
        <taxon>Bacteria</taxon>
        <taxon>Bacillati</taxon>
        <taxon>Cyanobacteriota</taxon>
        <taxon>Cyanophyceae</taxon>
        <taxon>Oscillatoriophycideae</taxon>
        <taxon>Oscillatoriales</taxon>
        <taxon>Oscillatoriaceae</taxon>
        <taxon>Phormidium</taxon>
        <taxon>Phormidium yuhuli</taxon>
    </lineage>
</organism>
<keyword evidence="6 7" id="KW-0472">Membrane</keyword>
<evidence type="ECO:0000259" key="8">
    <source>
        <dbReference type="Pfam" id="PF00535"/>
    </source>
</evidence>
<dbReference type="PANTHER" id="PTHR43867">
    <property type="entry name" value="CELLULOSE SYNTHASE CATALYTIC SUBUNIT A [UDP-FORMING]"/>
    <property type="match status" value="1"/>
</dbReference>
<dbReference type="SUPFAM" id="SSF53448">
    <property type="entry name" value="Nucleotide-diphospho-sugar transferases"/>
    <property type="match status" value="1"/>
</dbReference>
<reference evidence="9" key="1">
    <citation type="submission" date="2022-06" db="EMBL/GenBank/DDBJ databases">
        <title>Genome sequence of Phormidium yuhuli AB48 isolated from an industrial photobioreactor environment.</title>
        <authorList>
            <person name="Qiu Y."/>
            <person name="Noonan A.J.C."/>
            <person name="Dofher K."/>
            <person name="Koch M."/>
            <person name="Kieft B."/>
            <person name="Lin X."/>
            <person name="Ziels R.M."/>
            <person name="Hallam S.J."/>
        </authorList>
    </citation>
    <scope>NUCLEOTIDE SEQUENCE</scope>
    <source>
        <strain evidence="9">AB48</strain>
    </source>
</reference>
<evidence type="ECO:0000256" key="3">
    <source>
        <dbReference type="ARBA" id="ARBA00022679"/>
    </source>
</evidence>
<evidence type="ECO:0000313" key="9">
    <source>
        <dbReference type="EMBL" id="USR91483.1"/>
    </source>
</evidence>
<proteinExistence type="predicted"/>
<feature type="transmembrane region" description="Helical" evidence="7">
    <location>
        <begin position="53"/>
        <end position="70"/>
    </location>
</feature>
<feature type="transmembrane region" description="Helical" evidence="7">
    <location>
        <begin position="363"/>
        <end position="386"/>
    </location>
</feature>
<comment type="subcellular location">
    <subcellularLocation>
        <location evidence="1">Membrane</location>
        <topology evidence="1">Multi-pass membrane protein</topology>
    </subcellularLocation>
</comment>
<sequence length="474" mass="53599">MPVNFWFDRNPSKPWEPLTTILADRPLDTATSPSSTPTLGASYRGYAGRRGKAAVMLLLIWGGVMALHFLSWGMWVIWGLTGLVGVHGLRTILSSPPRRQLTPMSTETSLPYVSFLIPAKNEEAAITPLIEMLNQLDYPGDRYDIWAIDDNSSDGTPELLDALSQDYERLQVLHRDHTARGGKSGALNQAVQLARGEIIAIFDADAQVSSDFLWRVLPLFQRDRVGAVQVRKAISNAGENFWTQGQRVEMILDAYLQEQRVALGGIGELRGNGQVIRRSALERCGYFNEETITDDLDLTLRLHLDRWDIDCVTLPAVREEGVTEALPLWHQRSRWAEGGYQRYLDYWRLLCGPRLSLSKRLDLLVFLWMQYLLPTAAVPDLLLSLIRTRVPLLSPMTTLTVSLSLVWIGLGLRRVNRQEGKPQPLPLLLRDTLQGTLYMLHWLVVMAATTARLAVRPKRLKWVKTVHRGVQESH</sequence>
<dbReference type="PANTHER" id="PTHR43867:SF2">
    <property type="entry name" value="CELLULOSE SYNTHASE CATALYTIC SUBUNIT A [UDP-FORMING]"/>
    <property type="match status" value="1"/>
</dbReference>
<keyword evidence="3" id="KW-0808">Transferase</keyword>
<evidence type="ECO:0000256" key="2">
    <source>
        <dbReference type="ARBA" id="ARBA00022676"/>
    </source>
</evidence>
<evidence type="ECO:0000256" key="1">
    <source>
        <dbReference type="ARBA" id="ARBA00004141"/>
    </source>
</evidence>
<dbReference type="Gene3D" id="3.90.550.10">
    <property type="entry name" value="Spore Coat Polysaccharide Biosynthesis Protein SpsA, Chain A"/>
    <property type="match status" value="1"/>
</dbReference>
<feature type="domain" description="Glycosyltransferase 2-like" evidence="8">
    <location>
        <begin position="114"/>
        <end position="283"/>
    </location>
</feature>
<evidence type="ECO:0000313" key="10">
    <source>
        <dbReference type="Proteomes" id="UP001056708"/>
    </source>
</evidence>
<dbReference type="InterPro" id="IPR050321">
    <property type="entry name" value="Glycosyltr_2/OpgH_subfam"/>
</dbReference>
<evidence type="ECO:0000256" key="7">
    <source>
        <dbReference type="SAM" id="Phobius"/>
    </source>
</evidence>
<name>A0ABY5AQI7_9CYAN</name>
<evidence type="ECO:0000256" key="4">
    <source>
        <dbReference type="ARBA" id="ARBA00022692"/>
    </source>
</evidence>
<dbReference type="InterPro" id="IPR001173">
    <property type="entry name" value="Glyco_trans_2-like"/>
</dbReference>
<protein>
    <submittedName>
        <fullName evidence="9">Glycosyltransferase family 2 protein</fullName>
    </submittedName>
</protein>
<keyword evidence="10" id="KW-1185">Reference proteome</keyword>
<keyword evidence="5 7" id="KW-1133">Transmembrane helix</keyword>
<gene>
    <name evidence="9" type="ORF">NEA10_01760</name>
</gene>
<evidence type="ECO:0000256" key="6">
    <source>
        <dbReference type="ARBA" id="ARBA00023136"/>
    </source>
</evidence>
<feature type="transmembrane region" description="Helical" evidence="7">
    <location>
        <begin position="433"/>
        <end position="455"/>
    </location>
</feature>
<evidence type="ECO:0000256" key="5">
    <source>
        <dbReference type="ARBA" id="ARBA00022989"/>
    </source>
</evidence>
<keyword evidence="2" id="KW-0328">Glycosyltransferase</keyword>
<accession>A0ABY5AQI7</accession>
<keyword evidence="4 7" id="KW-0812">Transmembrane</keyword>
<dbReference type="Pfam" id="PF00535">
    <property type="entry name" value="Glycos_transf_2"/>
    <property type="match status" value="1"/>
</dbReference>
<dbReference type="EMBL" id="CP098611">
    <property type="protein sequence ID" value="USR91483.1"/>
    <property type="molecule type" value="Genomic_DNA"/>
</dbReference>
<dbReference type="RefSeq" id="WP_252663500.1">
    <property type="nucleotide sequence ID" value="NZ_CP098611.1"/>
</dbReference>
<feature type="transmembrane region" description="Helical" evidence="7">
    <location>
        <begin position="392"/>
        <end position="412"/>
    </location>
</feature>
<dbReference type="CDD" id="cd06423">
    <property type="entry name" value="CESA_like"/>
    <property type="match status" value="1"/>
</dbReference>
<dbReference type="InterPro" id="IPR029044">
    <property type="entry name" value="Nucleotide-diphossugar_trans"/>
</dbReference>